<gene>
    <name evidence="7" type="ORF">PECUL_23A030171</name>
</gene>
<evidence type="ECO:0000256" key="6">
    <source>
        <dbReference type="SAM" id="Phobius"/>
    </source>
</evidence>
<evidence type="ECO:0000313" key="8">
    <source>
        <dbReference type="Proteomes" id="UP001295444"/>
    </source>
</evidence>
<reference evidence="7" key="1">
    <citation type="submission" date="2022-03" db="EMBL/GenBank/DDBJ databases">
        <authorList>
            <person name="Alioto T."/>
            <person name="Alioto T."/>
            <person name="Gomez Garrido J."/>
        </authorList>
    </citation>
    <scope>NUCLEOTIDE SEQUENCE</scope>
</reference>
<keyword evidence="3 6" id="KW-0812">Transmembrane</keyword>
<dbReference type="PANTHER" id="PTHR31548:SF3">
    <property type="entry name" value="CLARIN-3"/>
    <property type="match status" value="1"/>
</dbReference>
<evidence type="ECO:0000256" key="4">
    <source>
        <dbReference type="ARBA" id="ARBA00022989"/>
    </source>
</evidence>
<keyword evidence="5 6" id="KW-0472">Membrane</keyword>
<dbReference type="EMBL" id="OW240922">
    <property type="protein sequence ID" value="CAH2322313.1"/>
    <property type="molecule type" value="Genomic_DNA"/>
</dbReference>
<dbReference type="Proteomes" id="UP001295444">
    <property type="component" value="Chromosome 11"/>
</dbReference>
<protein>
    <submittedName>
        <fullName evidence="7">Clarin-3</fullName>
    </submittedName>
</protein>
<evidence type="ECO:0000256" key="5">
    <source>
        <dbReference type="ARBA" id="ARBA00023136"/>
    </source>
</evidence>
<name>A0AAD1TFV4_PELCU</name>
<dbReference type="GO" id="GO:0016020">
    <property type="term" value="C:membrane"/>
    <property type="evidence" value="ECO:0007669"/>
    <property type="project" value="UniProtKB-SubCell"/>
</dbReference>
<dbReference type="PANTHER" id="PTHR31548">
    <property type="entry name" value="CLARIN"/>
    <property type="match status" value="1"/>
</dbReference>
<dbReference type="GO" id="GO:0007605">
    <property type="term" value="P:sensory perception of sound"/>
    <property type="evidence" value="ECO:0007669"/>
    <property type="project" value="UniProtKB-ARBA"/>
</dbReference>
<feature type="transmembrane region" description="Helical" evidence="6">
    <location>
        <begin position="121"/>
        <end position="149"/>
    </location>
</feature>
<evidence type="ECO:0000313" key="7">
    <source>
        <dbReference type="EMBL" id="CAH2322313.1"/>
    </source>
</evidence>
<keyword evidence="4 6" id="KW-1133">Transmembrane helix</keyword>
<dbReference type="Pfam" id="PF25807">
    <property type="entry name" value="Clarin-2"/>
    <property type="match status" value="1"/>
</dbReference>
<feature type="transmembrane region" description="Helical" evidence="6">
    <location>
        <begin position="89"/>
        <end position="109"/>
    </location>
</feature>
<sequence>MPSKQKTLLFFSGFVLSIGSFAIICTSLGTQSWVSSKVNFDKSNGSGYALLSYGLFQVRHEKIDNGGLDTQLVIHQVLQLLKPGDSQHIIQILVILILVVGLLCSFLGSATTCLNSVSNPYLTFLGPLGVYIWASINGFAVLLAMVLFASNTEANQMPKYLAQVLDQSTDQYHKSENTYGYSYWLLLPCIFLNIATIGVIYYYQHARYNKKKEQERPMENASKDVILF</sequence>
<proteinExistence type="inferred from homology"/>
<keyword evidence="8" id="KW-1185">Reference proteome</keyword>
<dbReference type="InterPro" id="IPR026748">
    <property type="entry name" value="Clarin"/>
</dbReference>
<accession>A0AAD1TFV4</accession>
<feature type="transmembrane region" description="Helical" evidence="6">
    <location>
        <begin position="181"/>
        <end position="203"/>
    </location>
</feature>
<organism evidence="7 8">
    <name type="scientific">Pelobates cultripes</name>
    <name type="common">Western spadefoot toad</name>
    <dbReference type="NCBI Taxonomy" id="61616"/>
    <lineage>
        <taxon>Eukaryota</taxon>
        <taxon>Metazoa</taxon>
        <taxon>Chordata</taxon>
        <taxon>Craniata</taxon>
        <taxon>Vertebrata</taxon>
        <taxon>Euteleostomi</taxon>
        <taxon>Amphibia</taxon>
        <taxon>Batrachia</taxon>
        <taxon>Anura</taxon>
        <taxon>Pelobatoidea</taxon>
        <taxon>Pelobatidae</taxon>
        <taxon>Pelobates</taxon>
    </lineage>
</organism>
<dbReference type="Gene3D" id="1.20.140.150">
    <property type="match status" value="1"/>
</dbReference>
<evidence type="ECO:0000256" key="2">
    <source>
        <dbReference type="ARBA" id="ARBA00005787"/>
    </source>
</evidence>
<comment type="similarity">
    <text evidence="2">Belongs to the clarin family.</text>
</comment>
<dbReference type="AlphaFoldDB" id="A0AAD1TFV4"/>
<comment type="subcellular location">
    <subcellularLocation>
        <location evidence="1">Membrane</location>
        <topology evidence="1">Multi-pass membrane protein</topology>
    </subcellularLocation>
</comment>
<evidence type="ECO:0000256" key="3">
    <source>
        <dbReference type="ARBA" id="ARBA00022692"/>
    </source>
</evidence>
<evidence type="ECO:0000256" key="1">
    <source>
        <dbReference type="ARBA" id="ARBA00004141"/>
    </source>
</evidence>